<evidence type="ECO:0000256" key="1">
    <source>
        <dbReference type="ARBA" id="ARBA00038310"/>
    </source>
</evidence>
<dbReference type="AlphaFoldDB" id="K2PWE5"/>
<organism evidence="3 4">
    <name type="scientific">Galbibacter marinus</name>
    <dbReference type="NCBI Taxonomy" id="555500"/>
    <lineage>
        <taxon>Bacteria</taxon>
        <taxon>Pseudomonadati</taxon>
        <taxon>Bacteroidota</taxon>
        <taxon>Flavobacteriia</taxon>
        <taxon>Flavobacteriales</taxon>
        <taxon>Flavobacteriaceae</taxon>
        <taxon>Galbibacter</taxon>
    </lineage>
</organism>
<evidence type="ECO:0000259" key="2">
    <source>
        <dbReference type="Pfam" id="PF04909"/>
    </source>
</evidence>
<reference evidence="3 4" key="1">
    <citation type="journal article" date="2012" name="J. Bacteriol.">
        <title>Genome Sequence of Galbibacter marinum Type Strain ck-I2-15.</title>
        <authorList>
            <person name="Lai Q."/>
            <person name="Li C."/>
            <person name="Shao Z."/>
        </authorList>
    </citation>
    <scope>NUCLEOTIDE SEQUENCE [LARGE SCALE GENOMIC DNA]</scope>
    <source>
        <strain evidence="4">ck-I2-15</strain>
    </source>
</reference>
<dbReference type="Gene3D" id="3.20.20.140">
    <property type="entry name" value="Metal-dependent hydrolases"/>
    <property type="match status" value="1"/>
</dbReference>
<dbReference type="OrthoDB" id="5450317at2"/>
<dbReference type="eggNOG" id="COG3618">
    <property type="taxonomic scope" value="Bacteria"/>
</dbReference>
<comment type="caution">
    <text evidence="3">The sequence shown here is derived from an EMBL/GenBank/DDBJ whole genome shotgun (WGS) entry which is preliminary data.</text>
</comment>
<name>K2PWE5_9FLAO</name>
<comment type="similarity">
    <text evidence="1">Belongs to the metallo-dependent hydrolases superfamily.</text>
</comment>
<accession>K2PWE5</accession>
<dbReference type="RefSeq" id="WP_008991062.1">
    <property type="nucleotide sequence ID" value="NZ_AMSG01000005.1"/>
</dbReference>
<keyword evidence="3" id="KW-0378">Hydrolase</keyword>
<dbReference type="PATRIC" id="fig|555500.3.peg.1233"/>
<dbReference type="Proteomes" id="UP000007364">
    <property type="component" value="Unassembled WGS sequence"/>
</dbReference>
<evidence type="ECO:0000313" key="3">
    <source>
        <dbReference type="EMBL" id="EKF55754.1"/>
    </source>
</evidence>
<sequence>MYIDSHQHFWNYDPKRDAWITDQMSAIQRDFTPKDLEVLLKQCNLDGCVAVQSDQSEDETHFLLSLADQYDFIKGVVGWVDLLKENLEERLSYFSTFDKFKGIRHIVQDEPLGFMGNQGFENGIGCLGAFNMTYDILIKPPQLAEAIRLVDKFPKQKFVLDHIAKPRISKGLDYKWASEIKELANRENLYCKVSGMVTETDNFKWTSDDFTVFLELVTEAFGTDRIMFGSDWPVCLLAASYQQVHSIISDFYSPLDLDKVMGENAVRFYNL</sequence>
<protein>
    <submittedName>
        <fullName evidence="3">Amidohydrolase 2</fullName>
    </submittedName>
</protein>
<keyword evidence="4" id="KW-1185">Reference proteome</keyword>
<dbReference type="PANTHER" id="PTHR43569">
    <property type="entry name" value="AMIDOHYDROLASE"/>
    <property type="match status" value="1"/>
</dbReference>
<dbReference type="Pfam" id="PF04909">
    <property type="entry name" value="Amidohydro_2"/>
    <property type="match status" value="1"/>
</dbReference>
<gene>
    <name evidence="3" type="ORF">I215_05952</name>
</gene>
<dbReference type="EMBL" id="AMSG01000005">
    <property type="protein sequence ID" value="EKF55754.1"/>
    <property type="molecule type" value="Genomic_DNA"/>
</dbReference>
<dbReference type="PANTHER" id="PTHR43569:SF2">
    <property type="entry name" value="AMIDOHYDROLASE-RELATED DOMAIN-CONTAINING PROTEIN"/>
    <property type="match status" value="1"/>
</dbReference>
<feature type="domain" description="Amidohydrolase-related" evidence="2">
    <location>
        <begin position="3"/>
        <end position="271"/>
    </location>
</feature>
<dbReference type="STRING" id="555500.I215_05952"/>
<dbReference type="InterPro" id="IPR006680">
    <property type="entry name" value="Amidohydro-rel"/>
</dbReference>
<dbReference type="SUPFAM" id="SSF51556">
    <property type="entry name" value="Metallo-dependent hydrolases"/>
    <property type="match status" value="1"/>
</dbReference>
<evidence type="ECO:0000313" key="4">
    <source>
        <dbReference type="Proteomes" id="UP000007364"/>
    </source>
</evidence>
<dbReference type="InterPro" id="IPR052350">
    <property type="entry name" value="Metallo-dep_Lactonases"/>
</dbReference>
<dbReference type="GO" id="GO:0016787">
    <property type="term" value="F:hydrolase activity"/>
    <property type="evidence" value="ECO:0007669"/>
    <property type="project" value="UniProtKB-KW"/>
</dbReference>
<dbReference type="InterPro" id="IPR032466">
    <property type="entry name" value="Metal_Hydrolase"/>
</dbReference>
<proteinExistence type="inferred from homology"/>